<evidence type="ECO:0000313" key="3">
    <source>
        <dbReference type="Proteomes" id="UP000605897"/>
    </source>
</evidence>
<dbReference type="InterPro" id="IPR028037">
    <property type="entry name" value="Antitoxin_Rv0909/MT0933"/>
</dbReference>
<dbReference type="EMBL" id="BNAU01000003">
    <property type="protein sequence ID" value="GHE98912.1"/>
    <property type="molecule type" value="Genomic_DNA"/>
</dbReference>
<gene>
    <name evidence="2" type="ORF">GCM10017786_34920</name>
</gene>
<dbReference type="Pfam" id="PF14013">
    <property type="entry name" value="MT0933_antitox"/>
    <property type="match status" value="1"/>
</dbReference>
<evidence type="ECO:0008006" key="4">
    <source>
        <dbReference type="Google" id="ProtNLM"/>
    </source>
</evidence>
<proteinExistence type="predicted"/>
<accession>A0ABQ3J1Y6</accession>
<keyword evidence="3" id="KW-1185">Reference proteome</keyword>
<evidence type="ECO:0000313" key="2">
    <source>
        <dbReference type="EMBL" id="GHE98912.1"/>
    </source>
</evidence>
<organism evidence="2 3">
    <name type="scientific">Amycolatopsis deserti</name>
    <dbReference type="NCBI Taxonomy" id="185696"/>
    <lineage>
        <taxon>Bacteria</taxon>
        <taxon>Bacillati</taxon>
        <taxon>Actinomycetota</taxon>
        <taxon>Actinomycetes</taxon>
        <taxon>Pseudonocardiales</taxon>
        <taxon>Pseudonocardiaceae</taxon>
        <taxon>Amycolatopsis</taxon>
    </lineage>
</organism>
<comment type="caution">
    <text evidence="2">The sequence shown here is derived from an EMBL/GenBank/DDBJ whole genome shotgun (WGS) entry which is preliminary data.</text>
</comment>
<sequence>MGINFNEIKKKAQQALDQNADKIEHGLDKASGFAKSKFGQHSGKIDNVTSKAKDFLHKQSGGGHGEAGPGPAGPQGGPGPAGPQTGPTQTGPTGPTQSGPTQP</sequence>
<dbReference type="RefSeq" id="WP_191245567.1">
    <property type="nucleotide sequence ID" value="NZ_BNAU01000003.1"/>
</dbReference>
<evidence type="ECO:0000256" key="1">
    <source>
        <dbReference type="SAM" id="MobiDB-lite"/>
    </source>
</evidence>
<dbReference type="Proteomes" id="UP000605897">
    <property type="component" value="Unassembled WGS sequence"/>
</dbReference>
<name>A0ABQ3J1Y6_9PSEU</name>
<feature type="region of interest" description="Disordered" evidence="1">
    <location>
        <begin position="34"/>
        <end position="103"/>
    </location>
</feature>
<protein>
    <recommendedName>
        <fullName evidence="4">Antitoxin</fullName>
    </recommendedName>
</protein>
<feature type="compositionally biased region" description="Gly residues" evidence="1">
    <location>
        <begin position="60"/>
        <end position="79"/>
    </location>
</feature>
<feature type="compositionally biased region" description="Low complexity" evidence="1">
    <location>
        <begin position="82"/>
        <end position="103"/>
    </location>
</feature>
<reference evidence="3" key="1">
    <citation type="journal article" date="2019" name="Int. J. Syst. Evol. Microbiol.">
        <title>The Global Catalogue of Microorganisms (GCM) 10K type strain sequencing project: providing services to taxonomists for standard genome sequencing and annotation.</title>
        <authorList>
            <consortium name="The Broad Institute Genomics Platform"/>
            <consortium name="The Broad Institute Genome Sequencing Center for Infectious Disease"/>
            <person name="Wu L."/>
            <person name="Ma J."/>
        </authorList>
    </citation>
    <scope>NUCLEOTIDE SEQUENCE [LARGE SCALE GENOMIC DNA]</scope>
    <source>
        <strain evidence="3">CGMCC 4.7677</strain>
    </source>
</reference>